<evidence type="ECO:0000313" key="14">
    <source>
        <dbReference type="Proteomes" id="UP001163105"/>
    </source>
</evidence>
<proteinExistence type="inferred from homology"/>
<evidence type="ECO:0000256" key="9">
    <source>
        <dbReference type="ARBA" id="ARBA00037847"/>
    </source>
</evidence>
<feature type="domain" description="Erythromycin biosynthesis protein CIII-like C-terminal" evidence="12">
    <location>
        <begin position="608"/>
        <end position="712"/>
    </location>
</feature>
<feature type="region of interest" description="Disordered" evidence="10">
    <location>
        <begin position="115"/>
        <end position="173"/>
    </location>
</feature>
<feature type="compositionally biased region" description="Basic and acidic residues" evidence="10">
    <location>
        <begin position="41"/>
        <end position="50"/>
    </location>
</feature>
<evidence type="ECO:0000259" key="12">
    <source>
        <dbReference type="Pfam" id="PF06722"/>
    </source>
</evidence>
<evidence type="ECO:0000259" key="11">
    <source>
        <dbReference type="Pfam" id="PF03033"/>
    </source>
</evidence>
<dbReference type="FunFam" id="3.40.50.2000:FF:000100">
    <property type="entry name" value="Glycosyltransferase family 1 protein"/>
    <property type="match status" value="1"/>
</dbReference>
<dbReference type="InterPro" id="IPR016482">
    <property type="entry name" value="SecG/Sec61-beta/Sbh"/>
</dbReference>
<comment type="similarity">
    <text evidence="1">Belongs to the SEC61-beta family.</text>
</comment>
<comment type="subcellular location">
    <subcellularLocation>
        <location evidence="9">Endomembrane system</location>
        <topology evidence="9">Single-pass membrane protein</topology>
    </subcellularLocation>
</comment>
<dbReference type="FunFam" id="3.40.50.2000:FF:000009">
    <property type="entry name" value="Sterol 3-beta-glucosyltransferase UGT80A2"/>
    <property type="match status" value="1"/>
</dbReference>
<dbReference type="PANTHER" id="PTHR48050">
    <property type="entry name" value="STEROL 3-BETA-GLUCOSYLTRANSFERASE"/>
    <property type="match status" value="1"/>
</dbReference>
<feature type="region of interest" description="Disordered" evidence="10">
    <location>
        <begin position="1108"/>
        <end position="1127"/>
    </location>
</feature>
<reference evidence="13" key="1">
    <citation type="submission" date="2023-01" db="EMBL/GenBank/DDBJ databases">
        <title>The growth and conidiation of Purpureocillium lavendulum are regulated by nitrogen source and histone H3K14 acetylation.</title>
        <authorList>
            <person name="Tang P."/>
            <person name="Han J."/>
            <person name="Zhang C."/>
            <person name="Tang P."/>
            <person name="Qi F."/>
            <person name="Zhang K."/>
            <person name="Liang L."/>
        </authorList>
    </citation>
    <scope>NUCLEOTIDE SEQUENCE</scope>
    <source>
        <strain evidence="13">YMF1.00683</strain>
    </source>
</reference>
<dbReference type="SMART" id="SM00726">
    <property type="entry name" value="UIM"/>
    <property type="match status" value="6"/>
</dbReference>
<feature type="region of interest" description="Disordered" evidence="10">
    <location>
        <begin position="1132"/>
        <end position="1180"/>
    </location>
</feature>
<feature type="compositionally biased region" description="Basic and acidic residues" evidence="10">
    <location>
        <begin position="1391"/>
        <end position="1407"/>
    </location>
</feature>
<feature type="compositionally biased region" description="Polar residues" evidence="10">
    <location>
        <begin position="1117"/>
        <end position="1127"/>
    </location>
</feature>
<evidence type="ECO:0000256" key="6">
    <source>
        <dbReference type="ARBA" id="ARBA00022989"/>
    </source>
</evidence>
<keyword evidence="2" id="KW-0813">Transport</keyword>
<feature type="compositionally biased region" description="Low complexity" evidence="10">
    <location>
        <begin position="882"/>
        <end position="893"/>
    </location>
</feature>
<evidence type="ECO:0000256" key="5">
    <source>
        <dbReference type="ARBA" id="ARBA00022927"/>
    </source>
</evidence>
<keyword evidence="4" id="KW-0812">Transmembrane</keyword>
<organism evidence="13 14">
    <name type="scientific">Purpureocillium lavendulum</name>
    <dbReference type="NCBI Taxonomy" id="1247861"/>
    <lineage>
        <taxon>Eukaryota</taxon>
        <taxon>Fungi</taxon>
        <taxon>Dikarya</taxon>
        <taxon>Ascomycota</taxon>
        <taxon>Pezizomycotina</taxon>
        <taxon>Sordariomycetes</taxon>
        <taxon>Hypocreomycetidae</taxon>
        <taxon>Hypocreales</taxon>
        <taxon>Ophiocordycipitaceae</taxon>
        <taxon>Purpureocillium</taxon>
    </lineage>
</organism>
<feature type="domain" description="Glycosyltransferase family 28 N-terminal" evidence="11">
    <location>
        <begin position="275"/>
        <end position="332"/>
    </location>
</feature>
<dbReference type="InterPro" id="IPR003903">
    <property type="entry name" value="UIM_dom"/>
</dbReference>
<dbReference type="Pfam" id="PF03033">
    <property type="entry name" value="Glyco_transf_28"/>
    <property type="match status" value="1"/>
</dbReference>
<dbReference type="PROSITE" id="PS50330">
    <property type="entry name" value="UIM"/>
    <property type="match status" value="4"/>
</dbReference>
<feature type="compositionally biased region" description="Low complexity" evidence="10">
    <location>
        <begin position="1158"/>
        <end position="1177"/>
    </location>
</feature>
<dbReference type="InterPro" id="IPR010610">
    <property type="entry name" value="EryCIII-like_C"/>
</dbReference>
<feature type="region of interest" description="Disordered" evidence="10">
    <location>
        <begin position="1368"/>
        <end position="1426"/>
    </location>
</feature>
<keyword evidence="5" id="KW-0653">Protein transport</keyword>
<evidence type="ECO:0000256" key="10">
    <source>
        <dbReference type="SAM" id="MobiDB-lite"/>
    </source>
</evidence>
<feature type="compositionally biased region" description="Basic and acidic residues" evidence="10">
    <location>
        <begin position="1416"/>
        <end position="1426"/>
    </location>
</feature>
<dbReference type="Proteomes" id="UP001163105">
    <property type="component" value="Unassembled WGS sequence"/>
</dbReference>
<evidence type="ECO:0000256" key="4">
    <source>
        <dbReference type="ARBA" id="ARBA00022692"/>
    </source>
</evidence>
<dbReference type="InterPro" id="IPR050426">
    <property type="entry name" value="Glycosyltransferase_28"/>
</dbReference>
<keyword evidence="7" id="KW-0811">Translocation</keyword>
<evidence type="ECO:0000256" key="7">
    <source>
        <dbReference type="ARBA" id="ARBA00023010"/>
    </source>
</evidence>
<dbReference type="GO" id="GO:0005975">
    <property type="term" value="P:carbohydrate metabolic process"/>
    <property type="evidence" value="ECO:0007669"/>
    <property type="project" value="InterPro"/>
</dbReference>
<evidence type="ECO:0000256" key="2">
    <source>
        <dbReference type="ARBA" id="ARBA00022448"/>
    </source>
</evidence>
<keyword evidence="6" id="KW-1133">Transmembrane helix</keyword>
<dbReference type="InterPro" id="IPR004276">
    <property type="entry name" value="GlycoTrans_28_N"/>
</dbReference>
<dbReference type="Gene3D" id="6.10.140.100">
    <property type="match status" value="1"/>
</dbReference>
<keyword evidence="14" id="KW-1185">Reference proteome</keyword>
<evidence type="ECO:0000256" key="3">
    <source>
        <dbReference type="ARBA" id="ARBA00022679"/>
    </source>
</evidence>
<keyword evidence="8" id="KW-0472">Membrane</keyword>
<feature type="compositionally biased region" description="Low complexity" evidence="10">
    <location>
        <begin position="857"/>
        <end position="872"/>
    </location>
</feature>
<name>A0AB34FYD3_9HYPO</name>
<sequence>MPALRRYRTLAKHSLTDGASVGRPSSPTPPGGARTAIRRRAAADQKEKIANARPTSTRSAGAGGSSSTMLRLYTDESPGLKVDPVIVLVLSLVFIFSVVALHKDIEELTRSLRHREGEQRADDDDKPAAARPATMEVLDEKQRLAGQDSSREPPRTTPPMPRAPLDDDGSEALVTDGFQLPDLDAEASHEEPPAYGEHPDQVHFNQPGFEAGAEVTDDGRVNININTKNRRLADLLQPTLDSQISVEPQPALPPAYIPPSLGGEPGKAPPPRLNVVVQIVGSRGDVQPFVALGKVLKETYGHRVRIATHATFKPFVEDNGLEFFNIGGDPAELMAFMVKYPGLMPGIDAVKSGEVSKRRRGIQEMLLGCWRSCIEAGDGLGPPPKPHARNEPLDLSQGMPGDQTQEPFVADAIIANPPSFAHIHVAEKLGIPLHMMFTMPWSPTRAFPHPLANIQSSNADDVMTNYMTYTLVEMMTWQGLGDVINRFREKALDLAPLSFIWAPGLLTRLKVPYTYCWSPSLIAKPNDWGRNIDISGFYFLNLASSYTPDPELAAFLEAGPPPVYIGFGSIVVDDPNAMTRMIFDAIHLAGVRALVSKGWGGLGADDVGLPDGVFMLGNVPHDWLFQHVSCVVHHGGAGTTAAGIKAGKPTLVVPFFGDQPFWGAMIARAKAGPDPIAYKDLTAEKLAEALKFCLRAETLEQAKELGQKIREERGTEVGGKSFHNHLDMDSLRCSVAPSRAAAWRVRRTKFRLSPFAAAVLVDEGLLQYSDIKLYRAVEYNTEDQPPDPISAGACSLVGDLTSIGMAVADMPREIFRTRQRASESQSAQSSLVGGSSKQTLVTSDTTSRVESNTDTNSIAPLAPADPSASASSVNLPDLPATPSESQQSLPESSMVTTIESEQRGSGEAPRARSSNGQLRQAFSRRDSSPMGMSIGAAVGAGRGVSRAVSTGVKSPMNFCLGLAKGFRNMPRLYNDDTIRPVEKVTDLSSGIKIAGKELGYGFFDGIAGLVTQPLRGAEKEGAGGLVKGIGKGIWGVPAYMMQGVHAEVNKHFARSVHNYIITSRVVQGRQDLDKATAEERADIVHRWNNSKFDLKNFYILKRKERVAEKAPADSESETASVVSPFSRPKTSWIHTRHMSSEDRKKLQTQKGLLKRGYVDAPVPRPSSSSSSARQSLSDDAEYEQAIRASVQETSHGNAEEDAMIEAAIRESVRVMRQRGGLPETVPELPEKDFGRNPTIFDDEEYQITDEEYQSLIERAIQSSLANHMSYTTLPQEAGIMELDAVSTNRYAGSGQGTTPHQPTQEDAEFLRAIEESKRQQALPQPDDDEELQRAIEASKEYMEHEASERTEEEIVLEYVKKQSLAEEEYRRQASKGKGKAAGAVDDDDDEELKRALEESLRMHKGDESGPSGSRAPAHEDTNSEAE</sequence>
<feature type="region of interest" description="Disordered" evidence="10">
    <location>
        <begin position="12"/>
        <end position="67"/>
    </location>
</feature>
<accession>A0AB34FYD3</accession>
<dbReference type="GO" id="GO:0012505">
    <property type="term" value="C:endomembrane system"/>
    <property type="evidence" value="ECO:0007669"/>
    <property type="project" value="UniProtKB-SubCell"/>
</dbReference>
<dbReference type="SUPFAM" id="SSF53756">
    <property type="entry name" value="UDP-Glycosyltransferase/glycogen phosphorylase"/>
    <property type="match status" value="1"/>
</dbReference>
<dbReference type="InterPro" id="IPR002213">
    <property type="entry name" value="UDP_glucos_trans"/>
</dbReference>
<protein>
    <submittedName>
        <fullName evidence="13">Glucosyl/glucuronosyl transferase</fullName>
    </submittedName>
</protein>
<feature type="region of interest" description="Disordered" evidence="10">
    <location>
        <begin position="380"/>
        <end position="401"/>
    </location>
</feature>
<evidence type="ECO:0000256" key="8">
    <source>
        <dbReference type="ARBA" id="ARBA00023136"/>
    </source>
</evidence>
<feature type="region of interest" description="Disordered" evidence="10">
    <location>
        <begin position="817"/>
        <end position="934"/>
    </location>
</feature>
<dbReference type="PANTHER" id="PTHR48050:SF13">
    <property type="entry name" value="STEROL 3-BETA-GLUCOSYLTRANSFERASE UGT80A2"/>
    <property type="match status" value="1"/>
</dbReference>
<keyword evidence="3 13" id="KW-0808">Transferase</keyword>
<dbReference type="CDD" id="cd03784">
    <property type="entry name" value="GT1_Gtf-like"/>
    <property type="match status" value="1"/>
</dbReference>
<feature type="compositionally biased region" description="Low complexity" evidence="10">
    <location>
        <begin position="55"/>
        <end position="67"/>
    </location>
</feature>
<gene>
    <name evidence="13" type="ORF">O9K51_04234</name>
</gene>
<dbReference type="GO" id="GO:0015031">
    <property type="term" value="P:protein transport"/>
    <property type="evidence" value="ECO:0007669"/>
    <property type="project" value="UniProtKB-KW"/>
</dbReference>
<dbReference type="Pfam" id="PF03911">
    <property type="entry name" value="Sec61_beta"/>
    <property type="match status" value="1"/>
</dbReference>
<feature type="compositionally biased region" description="Basic and acidic residues" evidence="10">
    <location>
        <begin position="138"/>
        <end position="154"/>
    </location>
</feature>
<dbReference type="GO" id="GO:0016906">
    <property type="term" value="F:sterol 3-beta-glucosyltransferase activity"/>
    <property type="evidence" value="ECO:0007669"/>
    <property type="project" value="UniProtKB-ARBA"/>
</dbReference>
<evidence type="ECO:0000256" key="1">
    <source>
        <dbReference type="ARBA" id="ARBA00006103"/>
    </source>
</evidence>
<dbReference type="EMBL" id="JAQHRD010000003">
    <property type="protein sequence ID" value="KAJ6443055.1"/>
    <property type="molecule type" value="Genomic_DNA"/>
</dbReference>
<dbReference type="Gene3D" id="3.40.50.2000">
    <property type="entry name" value="Glycogen Phosphorylase B"/>
    <property type="match status" value="2"/>
</dbReference>
<comment type="caution">
    <text evidence="13">The sequence shown here is derived from an EMBL/GenBank/DDBJ whole genome shotgun (WGS) entry which is preliminary data.</text>
</comment>
<evidence type="ECO:0000313" key="13">
    <source>
        <dbReference type="EMBL" id="KAJ6443055.1"/>
    </source>
</evidence>
<feature type="compositionally biased region" description="Polar residues" evidence="10">
    <location>
        <begin position="831"/>
        <end position="856"/>
    </location>
</feature>
<dbReference type="Pfam" id="PF06722">
    <property type="entry name" value="EryCIII-like_C"/>
    <property type="match status" value="1"/>
</dbReference>